<dbReference type="InterPro" id="IPR008918">
    <property type="entry name" value="HhH2"/>
</dbReference>
<keyword evidence="7 15" id="KW-0227">DNA damage</keyword>
<dbReference type="PROSITE" id="PS00841">
    <property type="entry name" value="XPG_1"/>
    <property type="match status" value="1"/>
</dbReference>
<keyword evidence="20" id="KW-1185">Reference proteome</keyword>
<comment type="subcellular location">
    <subcellularLocation>
        <location evidence="1 15">Mitochondrion</location>
    </subcellularLocation>
    <subcellularLocation>
        <location evidence="15">Nucleus</location>
        <location evidence="15">Nucleolus</location>
    </subcellularLocation>
    <subcellularLocation>
        <location evidence="15">Nucleus</location>
        <location evidence="15">Nucleoplasm</location>
    </subcellularLocation>
    <text evidence="15">Resides mostly in the nucleoli and relocalizes to the nucleoplasm upon DNA damage.</text>
</comment>
<dbReference type="PANTHER" id="PTHR11081:SF9">
    <property type="entry name" value="FLAP ENDONUCLEASE 1"/>
    <property type="match status" value="1"/>
</dbReference>
<keyword evidence="4 15" id="KW-0540">Nuclease</keyword>
<dbReference type="InterPro" id="IPR023426">
    <property type="entry name" value="Flap_endonuc"/>
</dbReference>
<dbReference type="GO" id="GO:0006284">
    <property type="term" value="P:base-excision repair"/>
    <property type="evidence" value="ECO:0007669"/>
    <property type="project" value="UniProtKB-UniRule"/>
</dbReference>
<dbReference type="FunFam" id="3.40.50.1010:FF:000003">
    <property type="entry name" value="Flap endonuclease 1"/>
    <property type="match status" value="1"/>
</dbReference>
<organism evidence="19 20">
    <name type="scientific">Polyporus arcularius HHB13444</name>
    <dbReference type="NCBI Taxonomy" id="1314778"/>
    <lineage>
        <taxon>Eukaryota</taxon>
        <taxon>Fungi</taxon>
        <taxon>Dikarya</taxon>
        <taxon>Basidiomycota</taxon>
        <taxon>Agaricomycotina</taxon>
        <taxon>Agaricomycetes</taxon>
        <taxon>Polyporales</taxon>
        <taxon>Polyporaceae</taxon>
        <taxon>Polyporus</taxon>
    </lineage>
</organism>
<dbReference type="Pfam" id="PF00867">
    <property type="entry name" value="XPG_I"/>
    <property type="match status" value="1"/>
</dbReference>
<dbReference type="GO" id="GO:0043137">
    <property type="term" value="P:DNA replication, removal of RNA primer"/>
    <property type="evidence" value="ECO:0007669"/>
    <property type="project" value="UniProtKB-UniRule"/>
</dbReference>
<keyword evidence="12 15" id="KW-0234">DNA repair</keyword>
<comment type="similarity">
    <text evidence="14 15">Belongs to the XPG/RAD2 endonuclease family. FEN1 subfamily.</text>
</comment>
<dbReference type="InterPro" id="IPR036279">
    <property type="entry name" value="5-3_exonuclease_C_sf"/>
</dbReference>
<proteinExistence type="inferred from homology"/>
<dbReference type="EMBL" id="ML210987">
    <property type="protein sequence ID" value="TFK93091.1"/>
    <property type="molecule type" value="Genomic_DNA"/>
</dbReference>
<dbReference type="PROSITE" id="PS00842">
    <property type="entry name" value="XPG_2"/>
    <property type="match status" value="1"/>
</dbReference>
<evidence type="ECO:0000256" key="7">
    <source>
        <dbReference type="ARBA" id="ARBA00022763"/>
    </source>
</evidence>
<dbReference type="GO" id="GO:0005654">
    <property type="term" value="C:nucleoplasm"/>
    <property type="evidence" value="ECO:0007669"/>
    <property type="project" value="UniProtKB-SubCell"/>
</dbReference>
<dbReference type="GO" id="GO:0008409">
    <property type="term" value="F:5'-3' exonuclease activity"/>
    <property type="evidence" value="ECO:0007669"/>
    <property type="project" value="UniProtKB-UniRule"/>
</dbReference>
<comment type="cofactor">
    <cofactor evidence="15">
        <name>Mg(2+)</name>
        <dbReference type="ChEBI" id="CHEBI:18420"/>
    </cofactor>
    <text evidence="15">Binds 2 magnesium ions per subunit. They probably participate in the reaction catalyzed by the enzyme. May bind an additional third magnesium ion after substrate binding.</text>
</comment>
<feature type="domain" description="XPG N-terminal" evidence="18">
    <location>
        <begin position="1"/>
        <end position="108"/>
    </location>
</feature>
<evidence type="ECO:0000256" key="10">
    <source>
        <dbReference type="ARBA" id="ARBA00022842"/>
    </source>
</evidence>
<dbReference type="InterPro" id="IPR029060">
    <property type="entry name" value="PIN-like_dom_sf"/>
</dbReference>
<keyword evidence="11 15" id="KW-0496">Mitochondrion</keyword>
<dbReference type="AlphaFoldDB" id="A0A5C3PUH3"/>
<evidence type="ECO:0000256" key="2">
    <source>
        <dbReference type="ARBA" id="ARBA00022553"/>
    </source>
</evidence>
<name>A0A5C3PUH3_9APHY</name>
<dbReference type="PANTHER" id="PTHR11081">
    <property type="entry name" value="FLAP ENDONUCLEASE FAMILY MEMBER"/>
    <property type="match status" value="1"/>
</dbReference>
<dbReference type="EC" id="3.1.-.-" evidence="15"/>
<keyword evidence="3 15" id="KW-0235">DNA replication</keyword>
<dbReference type="SMART" id="SM00485">
    <property type="entry name" value="XPGN"/>
    <property type="match status" value="1"/>
</dbReference>
<evidence type="ECO:0000256" key="8">
    <source>
        <dbReference type="ARBA" id="ARBA00022801"/>
    </source>
</evidence>
<keyword evidence="13 15" id="KW-0539">Nucleus</keyword>
<reference evidence="19 20" key="1">
    <citation type="journal article" date="2019" name="Nat. Ecol. Evol.">
        <title>Megaphylogeny resolves global patterns of mushroom evolution.</title>
        <authorList>
            <person name="Varga T."/>
            <person name="Krizsan K."/>
            <person name="Foldi C."/>
            <person name="Dima B."/>
            <person name="Sanchez-Garcia M."/>
            <person name="Sanchez-Ramirez S."/>
            <person name="Szollosi G.J."/>
            <person name="Szarkandi J.G."/>
            <person name="Papp V."/>
            <person name="Albert L."/>
            <person name="Andreopoulos W."/>
            <person name="Angelini C."/>
            <person name="Antonin V."/>
            <person name="Barry K.W."/>
            <person name="Bougher N.L."/>
            <person name="Buchanan P."/>
            <person name="Buyck B."/>
            <person name="Bense V."/>
            <person name="Catcheside P."/>
            <person name="Chovatia M."/>
            <person name="Cooper J."/>
            <person name="Damon W."/>
            <person name="Desjardin D."/>
            <person name="Finy P."/>
            <person name="Geml J."/>
            <person name="Haridas S."/>
            <person name="Hughes K."/>
            <person name="Justo A."/>
            <person name="Karasinski D."/>
            <person name="Kautmanova I."/>
            <person name="Kiss B."/>
            <person name="Kocsube S."/>
            <person name="Kotiranta H."/>
            <person name="LaButti K.M."/>
            <person name="Lechner B.E."/>
            <person name="Liimatainen K."/>
            <person name="Lipzen A."/>
            <person name="Lukacs Z."/>
            <person name="Mihaltcheva S."/>
            <person name="Morgado L.N."/>
            <person name="Niskanen T."/>
            <person name="Noordeloos M.E."/>
            <person name="Ohm R.A."/>
            <person name="Ortiz-Santana B."/>
            <person name="Ovrebo C."/>
            <person name="Racz N."/>
            <person name="Riley R."/>
            <person name="Savchenko A."/>
            <person name="Shiryaev A."/>
            <person name="Soop K."/>
            <person name="Spirin V."/>
            <person name="Szebenyi C."/>
            <person name="Tomsovsky M."/>
            <person name="Tulloss R.E."/>
            <person name="Uehling J."/>
            <person name="Grigoriev I.V."/>
            <person name="Vagvolgyi C."/>
            <person name="Papp T."/>
            <person name="Martin F.M."/>
            <person name="Miettinen O."/>
            <person name="Hibbett D.S."/>
            <person name="Nagy L.G."/>
        </authorList>
    </citation>
    <scope>NUCLEOTIDE SEQUENCE [LARGE SCALE GENOMIC DNA]</scope>
    <source>
        <strain evidence="19 20">HHB13444</strain>
    </source>
</reference>
<feature type="region of interest" description="Disordered" evidence="16">
    <location>
        <begin position="356"/>
        <end position="405"/>
    </location>
</feature>
<dbReference type="Gene3D" id="3.40.50.1010">
    <property type="entry name" value="5'-nuclease"/>
    <property type="match status" value="1"/>
</dbReference>
<evidence type="ECO:0000256" key="3">
    <source>
        <dbReference type="ARBA" id="ARBA00022705"/>
    </source>
</evidence>
<keyword evidence="6 15" id="KW-0255">Endonuclease</keyword>
<dbReference type="InterPro" id="IPR006084">
    <property type="entry name" value="XPG/Rad2"/>
</dbReference>
<dbReference type="FunCoup" id="A0A5C3PUH3">
    <property type="interactions" value="792"/>
</dbReference>
<evidence type="ECO:0000256" key="14">
    <source>
        <dbReference type="ARBA" id="ARBA00034726"/>
    </source>
</evidence>
<feature type="compositionally biased region" description="Basic and acidic residues" evidence="16">
    <location>
        <begin position="372"/>
        <end position="398"/>
    </location>
</feature>
<feature type="domain" description="XPG-I" evidence="17">
    <location>
        <begin position="147"/>
        <end position="219"/>
    </location>
</feature>
<dbReference type="CDD" id="cd09907">
    <property type="entry name" value="H3TH_FEN1-Euk"/>
    <property type="match status" value="1"/>
</dbReference>
<dbReference type="CDD" id="cd09867">
    <property type="entry name" value="PIN_FEN1"/>
    <property type="match status" value="1"/>
</dbReference>
<dbReference type="SUPFAM" id="SSF88723">
    <property type="entry name" value="PIN domain-like"/>
    <property type="match status" value="1"/>
</dbReference>
<sequence length="405" mass="45063">MGIKGLTALLAEHAPKAFHEHEIKTLFGRKVAIDASMSIYQFLIAVRQKDGELLTNDAGETTSHLMGFFYRTIRMVENGIKPAYVFDGKPPELKSGVLSKRFEKREEAKEEGEEAKETGTTEDMDRFSRRTVKVTREHNEECRKLLGLMGIPFVVAPSEAEAQCAELARGGKVYAAGSEDMDTLTFGAPILLRHLTFSEARKTPISAINLEKALEGLEMDMSQFIDLCILLGCDYLEPIKGIGPKTALKLIREHGTLAEVLKHLREKVAEKEEAADEGKKRKGGVQIPEDWPCEAAKELFKKPDVTPANELELEWKSPDIDGLVDFLVREKGFNEERVRKGAEKLTKFLNAKQQGRLDGFFTATAKPKTSPAKKDKAEEKGKGKGTKRKADDKKDAGGSKKTKKK</sequence>
<evidence type="ECO:0000256" key="4">
    <source>
        <dbReference type="ARBA" id="ARBA00022722"/>
    </source>
</evidence>
<dbReference type="Proteomes" id="UP000308197">
    <property type="component" value="Unassembled WGS sequence"/>
</dbReference>
<evidence type="ECO:0000256" key="6">
    <source>
        <dbReference type="ARBA" id="ARBA00022759"/>
    </source>
</evidence>
<feature type="compositionally biased region" description="Basic and acidic residues" evidence="16">
    <location>
        <begin position="115"/>
        <end position="124"/>
    </location>
</feature>
<feature type="region of interest" description="Disordered" evidence="16">
    <location>
        <begin position="104"/>
        <end position="124"/>
    </location>
</feature>
<dbReference type="InterPro" id="IPR006086">
    <property type="entry name" value="XPG-I_dom"/>
</dbReference>
<evidence type="ECO:0000256" key="5">
    <source>
        <dbReference type="ARBA" id="ARBA00022723"/>
    </source>
</evidence>
<dbReference type="GO" id="GO:0017108">
    <property type="term" value="F:5'-flap endonuclease activity"/>
    <property type="evidence" value="ECO:0007669"/>
    <property type="project" value="UniProtKB-UniRule"/>
</dbReference>
<evidence type="ECO:0000256" key="11">
    <source>
        <dbReference type="ARBA" id="ARBA00023128"/>
    </source>
</evidence>
<evidence type="ECO:0000256" key="12">
    <source>
        <dbReference type="ARBA" id="ARBA00023204"/>
    </source>
</evidence>
<dbReference type="SUPFAM" id="SSF47807">
    <property type="entry name" value="5' to 3' exonuclease, C-terminal subdomain"/>
    <property type="match status" value="1"/>
</dbReference>
<accession>A0A5C3PUH3</accession>
<dbReference type="GO" id="GO:0000287">
    <property type="term" value="F:magnesium ion binding"/>
    <property type="evidence" value="ECO:0007669"/>
    <property type="project" value="UniProtKB-UniRule"/>
</dbReference>
<dbReference type="InParanoid" id="A0A5C3PUH3"/>
<evidence type="ECO:0000256" key="1">
    <source>
        <dbReference type="ARBA" id="ARBA00004173"/>
    </source>
</evidence>
<dbReference type="InterPro" id="IPR006085">
    <property type="entry name" value="XPG_DNA_repair_N"/>
</dbReference>
<evidence type="ECO:0000313" key="19">
    <source>
        <dbReference type="EMBL" id="TFK93091.1"/>
    </source>
</evidence>
<dbReference type="SMART" id="SM00484">
    <property type="entry name" value="XPGI"/>
    <property type="match status" value="1"/>
</dbReference>
<dbReference type="GO" id="GO:0003677">
    <property type="term" value="F:DNA binding"/>
    <property type="evidence" value="ECO:0007669"/>
    <property type="project" value="UniProtKB-UniRule"/>
</dbReference>
<keyword evidence="2 15" id="KW-0597">Phosphoprotein</keyword>
<dbReference type="Gene3D" id="1.10.150.20">
    <property type="entry name" value="5' to 3' exonuclease, C-terminal subdomain"/>
    <property type="match status" value="1"/>
</dbReference>
<gene>
    <name evidence="19" type="ORF">K466DRAFT_594683</name>
</gene>
<dbReference type="PRINTS" id="PR00853">
    <property type="entry name" value="XPGRADSUPER"/>
</dbReference>
<dbReference type="STRING" id="1314778.A0A5C3PUH3"/>
<keyword evidence="5 15" id="KW-0479">Metal-binding</keyword>
<keyword evidence="10 15" id="KW-0460">Magnesium</keyword>
<dbReference type="SMART" id="SM00279">
    <property type="entry name" value="HhH2"/>
    <property type="match status" value="1"/>
</dbReference>
<protein>
    <recommendedName>
        <fullName evidence="15">Flap endonuclease 1</fullName>
        <shortName evidence="15">FEN-1</shortName>
        <ecNumber evidence="15">3.1.-.-</ecNumber>
    </recommendedName>
    <alternativeName>
        <fullName evidence="15">Flap structure-specific endonuclease 1</fullName>
    </alternativeName>
</protein>
<dbReference type="HAMAP" id="MF_00614">
    <property type="entry name" value="Fen"/>
    <property type="match status" value="1"/>
</dbReference>
<evidence type="ECO:0000256" key="13">
    <source>
        <dbReference type="ARBA" id="ARBA00023242"/>
    </source>
</evidence>
<dbReference type="GO" id="GO:0005739">
    <property type="term" value="C:mitochondrion"/>
    <property type="evidence" value="ECO:0007669"/>
    <property type="project" value="UniProtKB-SubCell"/>
</dbReference>
<evidence type="ECO:0000256" key="16">
    <source>
        <dbReference type="SAM" id="MobiDB-lite"/>
    </source>
</evidence>
<dbReference type="InterPro" id="IPR019974">
    <property type="entry name" value="XPG_CS"/>
</dbReference>
<keyword evidence="9 15" id="KW-0269">Exonuclease</keyword>
<keyword evidence="8 15" id="KW-0378">Hydrolase</keyword>
<evidence type="ECO:0000256" key="9">
    <source>
        <dbReference type="ARBA" id="ARBA00022839"/>
    </source>
</evidence>
<dbReference type="FunFam" id="1.10.150.20:FF:000009">
    <property type="entry name" value="Flap endonuclease 1"/>
    <property type="match status" value="1"/>
</dbReference>
<dbReference type="GO" id="GO:0005730">
    <property type="term" value="C:nucleolus"/>
    <property type="evidence" value="ECO:0007669"/>
    <property type="project" value="UniProtKB-SubCell"/>
</dbReference>
<evidence type="ECO:0000313" key="20">
    <source>
        <dbReference type="Proteomes" id="UP000308197"/>
    </source>
</evidence>
<evidence type="ECO:0000259" key="18">
    <source>
        <dbReference type="SMART" id="SM00485"/>
    </source>
</evidence>
<evidence type="ECO:0000256" key="15">
    <source>
        <dbReference type="HAMAP-Rule" id="MF_03140"/>
    </source>
</evidence>
<comment type="function">
    <text evidence="15">Structure-specific nuclease with 5'-flap endonuclease and 5'-3' exonuclease activities involved in DNA replication and repair. During DNA replication, cleaves the 5'-overhanging flap structure that is generated by displacement synthesis when DNA polymerase encounters the 5'-end of a downstream Okazaki fragment. It enters the flap from the 5'-end and then tracks to cleave the flap base, leaving a nick for ligation. Also involved in the long patch base excision repair (LP-BER) pathway, by cleaving within the apurinic/apyrimidinic (AP) site-terminated flap. Acts as a genome stabilization factor that prevents flaps from equilibrating into structures that lead to duplications and deletions. Also possesses 5'-3' exonuclease activity on nicked or gapped double-stranded DNA, and exhibits RNase H activity. Also involved in replication and repair of rDNA and in repairing mitochondrial DNA.</text>
</comment>
<evidence type="ECO:0000259" key="17">
    <source>
        <dbReference type="SMART" id="SM00484"/>
    </source>
</evidence>
<dbReference type="Pfam" id="PF00752">
    <property type="entry name" value="XPG_N"/>
    <property type="match status" value="1"/>
</dbReference>